<name>A0A7R9FSQ3_9CRUS</name>
<dbReference type="Proteomes" id="UP000677054">
    <property type="component" value="Unassembled WGS sequence"/>
</dbReference>
<keyword evidence="4" id="KW-0539">Nucleus</keyword>
<comment type="subcellular location">
    <subcellularLocation>
        <location evidence="1">Nucleus</location>
        <location evidence="1">Nucleolus</location>
    </subcellularLocation>
</comment>
<feature type="region of interest" description="Disordered" evidence="5">
    <location>
        <begin position="256"/>
        <end position="311"/>
    </location>
</feature>
<keyword evidence="8" id="KW-1185">Reference proteome</keyword>
<protein>
    <recommendedName>
        <fullName evidence="3">26S proteasome non-ATPase regulatory subunit 5</fullName>
    </recommendedName>
</protein>
<dbReference type="InterPro" id="IPR011989">
    <property type="entry name" value="ARM-like"/>
</dbReference>
<dbReference type="PANTHER" id="PTHR21686:SF12">
    <property type="entry name" value="DEOXYNUCLEOTIDYLTRANSFERASE TERMINAL-INTERACTING PROTEIN 2"/>
    <property type="match status" value="1"/>
</dbReference>
<accession>A0A7R9FSQ3</accession>
<dbReference type="GO" id="GO:0043248">
    <property type="term" value="P:proteasome assembly"/>
    <property type="evidence" value="ECO:0007669"/>
    <property type="project" value="InterPro"/>
</dbReference>
<dbReference type="Pfam" id="PF08698">
    <property type="entry name" value="Fcf2"/>
    <property type="match status" value="1"/>
</dbReference>
<dbReference type="GO" id="GO:0006396">
    <property type="term" value="P:RNA processing"/>
    <property type="evidence" value="ECO:0007669"/>
    <property type="project" value="TreeGrafter"/>
</dbReference>
<dbReference type="OrthoDB" id="427886at2759"/>
<dbReference type="EMBL" id="LR905403">
    <property type="protein sequence ID" value="CAD7253461.1"/>
    <property type="molecule type" value="Genomic_DNA"/>
</dbReference>
<feature type="compositionally biased region" description="Basic residues" evidence="5">
    <location>
        <begin position="536"/>
        <end position="557"/>
    </location>
</feature>
<evidence type="ECO:0000256" key="1">
    <source>
        <dbReference type="ARBA" id="ARBA00004604"/>
    </source>
</evidence>
<feature type="region of interest" description="Disordered" evidence="5">
    <location>
        <begin position="529"/>
        <end position="557"/>
    </location>
</feature>
<dbReference type="InterPro" id="IPR039883">
    <property type="entry name" value="Fcf2/DNTTIP2"/>
</dbReference>
<dbReference type="AlphaFoldDB" id="A0A7R9FSQ3"/>
<evidence type="ECO:0000256" key="4">
    <source>
        <dbReference type="ARBA" id="ARBA00023242"/>
    </source>
</evidence>
<dbReference type="PANTHER" id="PTHR21686">
    <property type="entry name" value="DEOXYNUCLEOTIDYLTRANSFERASE TERMINAL-INTERACTING PROTEIN 2"/>
    <property type="match status" value="1"/>
</dbReference>
<evidence type="ECO:0000256" key="2">
    <source>
        <dbReference type="ARBA" id="ARBA00006823"/>
    </source>
</evidence>
<comment type="similarity">
    <text evidence="2">Belongs to the proteasome subunit S5B/HSM3 family.</text>
</comment>
<feature type="region of interest" description="Disordered" evidence="5">
    <location>
        <begin position="324"/>
        <end position="359"/>
    </location>
</feature>
<dbReference type="InterPro" id="IPR016024">
    <property type="entry name" value="ARM-type_fold"/>
</dbReference>
<organism evidence="7">
    <name type="scientific">Darwinula stevensoni</name>
    <dbReference type="NCBI Taxonomy" id="69355"/>
    <lineage>
        <taxon>Eukaryota</taxon>
        <taxon>Metazoa</taxon>
        <taxon>Ecdysozoa</taxon>
        <taxon>Arthropoda</taxon>
        <taxon>Crustacea</taxon>
        <taxon>Oligostraca</taxon>
        <taxon>Ostracoda</taxon>
        <taxon>Podocopa</taxon>
        <taxon>Podocopida</taxon>
        <taxon>Darwinulocopina</taxon>
        <taxon>Darwinuloidea</taxon>
        <taxon>Darwinulidae</taxon>
        <taxon>Darwinula</taxon>
    </lineage>
</organism>
<feature type="compositionally biased region" description="Basic and acidic residues" evidence="5">
    <location>
        <begin position="287"/>
        <end position="308"/>
    </location>
</feature>
<sequence>MLTELALTPHGLHYLEDRNVLKDLEKILNTSDGDPLRSFLVPGAVKFFGNVARLKPEEILDRYPQFIANINSFVRSDDLGLKHVAVDTFGFVGSTPKGKLALQRIDMKQLLQDLSHLAEDASTETRTRAMNTIASLLSLNVENSNNELENLTESWFRHLSKDPMQFCLSLCKQPFTDIRTAALKILQVIASQHWGQVYIKNTPGCLEYILDRRTEHEKAGKEGKYEVVSSIVSSPTALTVGDPLAMKRMDTFRYPLNLDEDSSDDEDATGVTSGTTEEDTLSIQENPPRETLENDSRQTNPEIEHIPNEELFVVDSRAPTVLCATSSHSDSDTDEEQGDESLDPIQQQKKEEKRTVKLSSSLQVSRKLKKHLYINPTPTEGWKSTSQLKSLAKKLCKPDELMKNSVIQPGFEQKEAVPSYSESRRKLAMLRKIERAKTKGEKWFHLPATELTNEIKRDLEVIQMQNVLDPKRFYKKNDLKALPKYFQIGKVVEGPADFYHARIPKKERKRTIVEELLADSEFQRYRKRKMAEIESKKRRRPTGAHRHAKRLKQKKKR</sequence>
<evidence type="ECO:0000259" key="6">
    <source>
        <dbReference type="Pfam" id="PF08698"/>
    </source>
</evidence>
<feature type="compositionally biased region" description="Acidic residues" evidence="5">
    <location>
        <begin position="332"/>
        <end position="342"/>
    </location>
</feature>
<evidence type="ECO:0000256" key="3">
    <source>
        <dbReference type="ARBA" id="ARBA00014933"/>
    </source>
</evidence>
<dbReference type="InterPro" id="IPR019538">
    <property type="entry name" value="PSMD5"/>
</dbReference>
<feature type="compositionally biased region" description="Acidic residues" evidence="5">
    <location>
        <begin position="258"/>
        <end position="268"/>
    </location>
</feature>
<dbReference type="GO" id="GO:0003723">
    <property type="term" value="F:RNA binding"/>
    <property type="evidence" value="ECO:0007669"/>
    <property type="project" value="TreeGrafter"/>
</dbReference>
<evidence type="ECO:0000313" key="8">
    <source>
        <dbReference type="Proteomes" id="UP000677054"/>
    </source>
</evidence>
<feature type="compositionally biased region" description="Polar residues" evidence="5">
    <location>
        <begin position="270"/>
        <end position="285"/>
    </location>
</feature>
<feature type="domain" description="Fcf2 pre-rRNA processing C-terminal" evidence="6">
    <location>
        <begin position="436"/>
        <end position="529"/>
    </location>
</feature>
<dbReference type="InterPro" id="IPR014810">
    <property type="entry name" value="Fcf2_C"/>
</dbReference>
<dbReference type="Gene3D" id="1.25.10.10">
    <property type="entry name" value="Leucine-rich Repeat Variant"/>
    <property type="match status" value="1"/>
</dbReference>
<dbReference type="SUPFAM" id="SSF48371">
    <property type="entry name" value="ARM repeat"/>
    <property type="match status" value="1"/>
</dbReference>
<proteinExistence type="inferred from homology"/>
<dbReference type="Pfam" id="PF10508">
    <property type="entry name" value="Proteasom_PSMB"/>
    <property type="match status" value="1"/>
</dbReference>
<reference evidence="7" key="1">
    <citation type="submission" date="2020-11" db="EMBL/GenBank/DDBJ databases">
        <authorList>
            <person name="Tran Van P."/>
        </authorList>
    </citation>
    <scope>NUCLEOTIDE SEQUENCE</scope>
</reference>
<dbReference type="GO" id="GO:0005730">
    <property type="term" value="C:nucleolus"/>
    <property type="evidence" value="ECO:0007669"/>
    <property type="project" value="UniProtKB-SubCell"/>
</dbReference>
<evidence type="ECO:0000256" key="5">
    <source>
        <dbReference type="SAM" id="MobiDB-lite"/>
    </source>
</evidence>
<dbReference type="EMBL" id="CAJPEV010005886">
    <property type="protein sequence ID" value="CAG0903628.1"/>
    <property type="molecule type" value="Genomic_DNA"/>
</dbReference>
<evidence type="ECO:0000313" key="7">
    <source>
        <dbReference type="EMBL" id="CAD7253461.1"/>
    </source>
</evidence>
<gene>
    <name evidence="7" type="ORF">DSTB1V02_LOCUS13211</name>
</gene>